<evidence type="ECO:0000313" key="3">
    <source>
        <dbReference type="Proteomes" id="UP001596110"/>
    </source>
</evidence>
<protein>
    <submittedName>
        <fullName evidence="2">ABC transporter permease</fullName>
    </submittedName>
</protein>
<keyword evidence="3" id="KW-1185">Reference proteome</keyword>
<feature type="transmembrane region" description="Helical" evidence="1">
    <location>
        <begin position="166"/>
        <end position="190"/>
    </location>
</feature>
<feature type="transmembrane region" description="Helical" evidence="1">
    <location>
        <begin position="117"/>
        <end position="140"/>
    </location>
</feature>
<keyword evidence="1" id="KW-0812">Transmembrane</keyword>
<proteinExistence type="predicted"/>
<keyword evidence="1" id="KW-1133">Transmembrane helix</keyword>
<reference evidence="3" key="1">
    <citation type="journal article" date="2019" name="Int. J. Syst. Evol. Microbiol.">
        <title>The Global Catalogue of Microorganisms (GCM) 10K type strain sequencing project: providing services to taxonomists for standard genome sequencing and annotation.</title>
        <authorList>
            <consortium name="The Broad Institute Genomics Platform"/>
            <consortium name="The Broad Institute Genome Sequencing Center for Infectious Disease"/>
            <person name="Wu L."/>
            <person name="Ma J."/>
        </authorList>
    </citation>
    <scope>NUCLEOTIDE SEQUENCE [LARGE SCALE GENOMIC DNA]</scope>
    <source>
        <strain evidence="3">DT43</strain>
    </source>
</reference>
<dbReference type="RefSeq" id="WP_156806927.1">
    <property type="nucleotide sequence ID" value="NZ_JBHSOJ010000015.1"/>
</dbReference>
<sequence>MFGKLLKYEIKSIGKWYLGLLFITSLVAIATGNSVKRFITTIETSSYNYVGYQVGSYLRDNVMFLFLLAALFGLLIAVTIASYVIIIRRFYASLFSRQGYLTMTLPVSTHSILLSKLLVSTLLFITTYLLFAIIILAFVLPHVEWSEVVKVFSEVMSKVPPSESTFWFIVWNLDAFLSTILAVLWIYLAISIGQLFNTYRVLMGFVSYGIIWLILTLISFLLAFTFTDGSLILVDLVMTIVGLIASYIATHAIIKHKLNLE</sequence>
<dbReference type="Proteomes" id="UP001596110">
    <property type="component" value="Unassembled WGS sequence"/>
</dbReference>
<gene>
    <name evidence="2" type="ORF">ACFPQ3_03390</name>
</gene>
<feature type="transmembrane region" description="Helical" evidence="1">
    <location>
        <begin position="232"/>
        <end position="254"/>
    </location>
</feature>
<comment type="caution">
    <text evidence="2">The sequence shown here is derived from an EMBL/GenBank/DDBJ whole genome shotgun (WGS) entry which is preliminary data.</text>
</comment>
<name>A0ABW0UFE1_9STRE</name>
<organism evidence="2 3">
    <name type="scientific">Streptococcus caledonicus</name>
    <dbReference type="NCBI Taxonomy" id="2614158"/>
    <lineage>
        <taxon>Bacteria</taxon>
        <taxon>Bacillati</taxon>
        <taxon>Bacillota</taxon>
        <taxon>Bacilli</taxon>
        <taxon>Lactobacillales</taxon>
        <taxon>Streptococcaceae</taxon>
        <taxon>Streptococcus</taxon>
    </lineage>
</organism>
<evidence type="ECO:0000256" key="1">
    <source>
        <dbReference type="SAM" id="Phobius"/>
    </source>
</evidence>
<feature type="transmembrane region" description="Helical" evidence="1">
    <location>
        <begin position="61"/>
        <end position="87"/>
    </location>
</feature>
<evidence type="ECO:0000313" key="2">
    <source>
        <dbReference type="EMBL" id="MFC5630646.1"/>
    </source>
</evidence>
<feature type="transmembrane region" description="Helical" evidence="1">
    <location>
        <begin position="202"/>
        <end position="226"/>
    </location>
</feature>
<dbReference type="EMBL" id="JBHSOJ010000015">
    <property type="protein sequence ID" value="MFC5630646.1"/>
    <property type="molecule type" value="Genomic_DNA"/>
</dbReference>
<accession>A0ABW0UFE1</accession>
<keyword evidence="1" id="KW-0472">Membrane</keyword>